<accession>A0A679PJ59</accession>
<keyword evidence="1" id="KW-0732">Signal</keyword>
<reference evidence="2" key="1">
    <citation type="journal article" date="2019" name="Mar. Drugs">
        <title>Conotoxin diversity in the venom gland transcriptome of the Magician's Cone, Pionoconus magus.</title>
        <authorList>
            <person name="Pardos-Blas J.R."/>
            <person name="Irisarri I."/>
            <person name="Abalde S."/>
            <person name="Tenorio M.J."/>
            <person name="Zardoya R."/>
        </authorList>
    </citation>
    <scope>NUCLEOTIDE SEQUENCE</scope>
    <source>
        <strain evidence="2">PMAG255</strain>
        <tissue evidence="2">Venom gland</tissue>
    </source>
</reference>
<dbReference type="EMBL" id="BK011266">
    <property type="protein sequence ID" value="DAC80614.1"/>
    <property type="molecule type" value="mRNA"/>
</dbReference>
<organism evidence="2">
    <name type="scientific">Conus magus</name>
    <name type="common">Magical cone</name>
    <dbReference type="NCBI Taxonomy" id="6492"/>
    <lineage>
        <taxon>Eukaryota</taxon>
        <taxon>Metazoa</taxon>
        <taxon>Spiralia</taxon>
        <taxon>Lophotrochozoa</taxon>
        <taxon>Mollusca</taxon>
        <taxon>Gastropoda</taxon>
        <taxon>Caenogastropoda</taxon>
        <taxon>Neogastropoda</taxon>
        <taxon>Conoidea</taxon>
        <taxon>Conidae</taxon>
        <taxon>Conus</taxon>
        <taxon>Pionoconus</taxon>
    </lineage>
</organism>
<proteinExistence type="evidence at transcript level"/>
<protein>
    <submittedName>
        <fullName evidence="2">Superfamily Cerm-11</fullName>
    </submittedName>
</protein>
<dbReference type="AlphaFoldDB" id="A0A679PJ59"/>
<sequence>MSKMEFRRLVTVALLLTLVLSIDSAPADQTETGRISLRETDETFPCDAGKCACSPKNGDAEFICKDPSASTDECADGVCTTAANWG</sequence>
<feature type="signal peptide" evidence="1">
    <location>
        <begin position="1"/>
        <end position="27"/>
    </location>
</feature>
<feature type="chain" id="PRO_5025486339" evidence="1">
    <location>
        <begin position="28"/>
        <end position="86"/>
    </location>
</feature>
<evidence type="ECO:0000313" key="2">
    <source>
        <dbReference type="EMBL" id="DAC80614.1"/>
    </source>
</evidence>
<name>A0A679PJ59_CONMA</name>
<evidence type="ECO:0000256" key="1">
    <source>
        <dbReference type="SAM" id="SignalP"/>
    </source>
</evidence>